<dbReference type="RefSeq" id="YP_009021538.1">
    <property type="nucleotide sequence ID" value="NC_023859.1"/>
</dbReference>
<proteinExistence type="predicted"/>
<dbReference type="EMBL" id="KJ173786">
    <property type="protein sequence ID" value="AHL18563.1"/>
    <property type="molecule type" value="Genomic_DNA"/>
</dbReference>
<keyword evidence="3" id="KW-1185">Reference proteome</keyword>
<keyword evidence="1" id="KW-1133">Transmembrane helix</keyword>
<keyword evidence="1" id="KW-0812">Transmembrane</keyword>
<dbReference type="Proteomes" id="UP000019700">
    <property type="component" value="Genome"/>
</dbReference>
<accession>W8NWP8</accession>
<evidence type="ECO:0000256" key="1">
    <source>
        <dbReference type="SAM" id="Phobius"/>
    </source>
</evidence>
<organism evidence="2 3">
    <name type="scientific">Microbacterium phage vB_MoxS-ISF9</name>
    <dbReference type="NCBI Taxonomy" id="1458670"/>
    <lineage>
        <taxon>Viruses</taxon>
        <taxon>Duplodnaviria</taxon>
        <taxon>Heunggongvirae</taxon>
        <taxon>Uroviricota</taxon>
        <taxon>Caudoviricetes</taxon>
        <taxon>Farahnazvirus</taxon>
        <taxon>Farahnazvirus ISF9</taxon>
    </lineage>
</organism>
<reference evidence="2 3" key="1">
    <citation type="journal article" date="2014" name="Arch. Virol.">
        <title>Complete genome sequence of a novel phage, vB_MoxS-ISF9, infecting methylotrophic Microbacterium: first report of a virulent Microbacterium phage.</title>
        <authorList>
            <person name="Zamani I."/>
            <person name="Bouzari M."/>
            <person name="Emtiazi G."/>
            <person name="Ghasemi S.M."/>
            <person name="Chang H.I."/>
        </authorList>
    </citation>
    <scope>NUCLEOTIDE SEQUENCE [LARGE SCALE GENOMIC DNA]</scope>
</reference>
<dbReference type="GeneID" id="18938404"/>
<feature type="transmembrane region" description="Helical" evidence="1">
    <location>
        <begin position="6"/>
        <end position="27"/>
    </location>
</feature>
<protein>
    <submittedName>
        <fullName evidence="2">Uncharacterized protein</fullName>
    </submittedName>
</protein>
<dbReference type="KEGG" id="vg:18938404"/>
<evidence type="ECO:0000313" key="3">
    <source>
        <dbReference type="Proteomes" id="UP000019700"/>
    </source>
</evidence>
<sequence>MFWLEGLAWAFLGTGSGVGIASISYVVKTRGWSYFTKLKTPFKRVRRKALSLSMIAELGADMAMDKWDEEFRKLVARSRPVEPLLTYAPSTMQEAVERAGWGGVAEKTDDRCGSCEYEDFLTYGSKHVKRYKTRLCDGCLEDEGRRAAREMINNMGLIYA</sequence>
<gene>
    <name evidence="2" type="ORF">ISF9_093</name>
</gene>
<keyword evidence="1" id="KW-0472">Membrane</keyword>
<evidence type="ECO:0000313" key="2">
    <source>
        <dbReference type="EMBL" id="AHL18563.1"/>
    </source>
</evidence>
<name>W8NWP8_9CAUD</name>